<dbReference type="PANTHER" id="PTHR37300:SF2">
    <property type="entry name" value="UPF0291 PROTEIN BC_1827"/>
    <property type="match status" value="1"/>
</dbReference>
<evidence type="ECO:0000256" key="1">
    <source>
        <dbReference type="ARBA" id="ARBA00022490"/>
    </source>
</evidence>
<dbReference type="OrthoDB" id="390105at2"/>
<protein>
    <submittedName>
        <fullName evidence="2">Uncharacterized protein conserved in bacteria</fullName>
    </submittedName>
</protein>
<dbReference type="EMBL" id="UGRS01000001">
    <property type="protein sequence ID" value="SUA35647.1"/>
    <property type="molecule type" value="Genomic_DNA"/>
</dbReference>
<organism evidence="2 3">
    <name type="scientific">Neisseria zoodegmatis</name>
    <dbReference type="NCBI Taxonomy" id="326523"/>
    <lineage>
        <taxon>Bacteria</taxon>
        <taxon>Pseudomonadati</taxon>
        <taxon>Pseudomonadota</taxon>
        <taxon>Betaproteobacteria</taxon>
        <taxon>Neisseriales</taxon>
        <taxon>Neisseriaceae</taxon>
        <taxon>Neisseria</taxon>
    </lineage>
</organism>
<keyword evidence="1" id="KW-0963">Cytoplasm</keyword>
<dbReference type="RefSeq" id="WP_115133088.1">
    <property type="nucleotide sequence ID" value="NZ_UGRS01000001.1"/>
</dbReference>
<accession>A0A378WFJ2</accession>
<dbReference type="AlphaFoldDB" id="A0A378WFJ2"/>
<reference evidence="2 3" key="1">
    <citation type="submission" date="2018-06" db="EMBL/GenBank/DDBJ databases">
        <authorList>
            <consortium name="Pathogen Informatics"/>
            <person name="Doyle S."/>
        </authorList>
    </citation>
    <scope>NUCLEOTIDE SEQUENCE [LARGE SCALE GENOMIC DNA]</scope>
    <source>
        <strain evidence="2 3">NCTC12229</strain>
    </source>
</reference>
<dbReference type="Gene3D" id="1.10.287.540">
    <property type="entry name" value="Helix hairpin bin"/>
    <property type="match status" value="1"/>
</dbReference>
<dbReference type="HAMAP" id="MF_01103">
    <property type="entry name" value="UPF0291"/>
    <property type="match status" value="1"/>
</dbReference>
<dbReference type="InterPro" id="IPR009242">
    <property type="entry name" value="DUF896"/>
</dbReference>
<sequence length="77" mass="8502">MRITELDRINELAHKAKTIGLTEAESAERDTLRRAYIRQVCGQINNLLSTVTVVDPEGTDVTPAKLREAQAGGMQVH</sequence>
<dbReference type="Pfam" id="PF05979">
    <property type="entry name" value="DUF896"/>
    <property type="match status" value="1"/>
</dbReference>
<evidence type="ECO:0000313" key="2">
    <source>
        <dbReference type="EMBL" id="SUA35647.1"/>
    </source>
</evidence>
<evidence type="ECO:0000313" key="3">
    <source>
        <dbReference type="Proteomes" id="UP000254055"/>
    </source>
</evidence>
<gene>
    <name evidence="2" type="ORF">NCTC12229_00050</name>
</gene>
<name>A0A378WFJ2_9NEIS</name>
<proteinExistence type="inferred from homology"/>
<dbReference type="Proteomes" id="UP000254055">
    <property type="component" value="Unassembled WGS sequence"/>
</dbReference>
<dbReference type="PANTHER" id="PTHR37300">
    <property type="entry name" value="UPF0291 PROTEIN CBO2609/CLC_2481"/>
    <property type="match status" value="1"/>
</dbReference>
<dbReference type="SUPFAM" id="SSF158221">
    <property type="entry name" value="YnzC-like"/>
    <property type="match status" value="1"/>
</dbReference>